<dbReference type="SUPFAM" id="SSF53335">
    <property type="entry name" value="S-adenosyl-L-methionine-dependent methyltransferases"/>
    <property type="match status" value="1"/>
</dbReference>
<dbReference type="CDD" id="cd02440">
    <property type="entry name" value="AdoMet_MTases"/>
    <property type="match status" value="1"/>
</dbReference>
<gene>
    <name evidence="3" type="ORF">BVG16_20130</name>
</gene>
<dbReference type="InterPro" id="IPR041698">
    <property type="entry name" value="Methyltransf_25"/>
</dbReference>
<sequence>MLDKEKIKVFFERRAQVEDPNLATHFKDDDTIDFDIELINKYINESSKVLDLGCGPGRITNRLEPHVSYIKSVDNQEKFLEHCIQSPKIKTVVSDLPYFLEPSKFDVILLFGVVTYFNDEEVQKIYKNCYHMLADEGILIVKHACGINDDVIIDKYSEQIGEWYHVFYRHIENDIQLLDQSDFYITNKIDIYPERLNPWENTHYYAFVAKKSFSAGS</sequence>
<dbReference type="OrthoDB" id="43862at2"/>
<organism evidence="3 4">
    <name type="scientific">Paenibacillus selenitireducens</name>
    <dbReference type="NCBI Taxonomy" id="1324314"/>
    <lineage>
        <taxon>Bacteria</taxon>
        <taxon>Bacillati</taxon>
        <taxon>Bacillota</taxon>
        <taxon>Bacilli</taxon>
        <taxon>Bacillales</taxon>
        <taxon>Paenibacillaceae</taxon>
        <taxon>Paenibacillus</taxon>
    </lineage>
</organism>
<dbReference type="Proteomes" id="UP000190188">
    <property type="component" value="Unassembled WGS sequence"/>
</dbReference>
<feature type="domain" description="Methyltransferase" evidence="2">
    <location>
        <begin position="49"/>
        <end position="137"/>
    </location>
</feature>
<name>A0A1T2X6Y6_9BACL</name>
<dbReference type="Pfam" id="PF13649">
    <property type="entry name" value="Methyltransf_25"/>
    <property type="match status" value="1"/>
</dbReference>
<dbReference type="GO" id="GO:0016740">
    <property type="term" value="F:transferase activity"/>
    <property type="evidence" value="ECO:0007669"/>
    <property type="project" value="UniProtKB-KW"/>
</dbReference>
<proteinExistence type="predicted"/>
<dbReference type="EMBL" id="MSZX01000008">
    <property type="protein sequence ID" value="OPA75647.1"/>
    <property type="molecule type" value="Genomic_DNA"/>
</dbReference>
<dbReference type="RefSeq" id="WP_078500944.1">
    <property type="nucleotide sequence ID" value="NZ_MSZX01000008.1"/>
</dbReference>
<evidence type="ECO:0000313" key="3">
    <source>
        <dbReference type="EMBL" id="OPA75647.1"/>
    </source>
</evidence>
<dbReference type="Gene3D" id="3.40.50.150">
    <property type="entry name" value="Vaccinia Virus protein VP39"/>
    <property type="match status" value="1"/>
</dbReference>
<comment type="caution">
    <text evidence="3">The sequence shown here is derived from an EMBL/GenBank/DDBJ whole genome shotgun (WGS) entry which is preliminary data.</text>
</comment>
<evidence type="ECO:0000256" key="1">
    <source>
        <dbReference type="ARBA" id="ARBA00022679"/>
    </source>
</evidence>
<dbReference type="STRING" id="1324314.BVG16_20130"/>
<dbReference type="AlphaFoldDB" id="A0A1T2X6Y6"/>
<dbReference type="PANTHER" id="PTHR43861">
    <property type="entry name" value="TRANS-ACONITATE 2-METHYLTRANSFERASE-RELATED"/>
    <property type="match status" value="1"/>
</dbReference>
<evidence type="ECO:0000259" key="2">
    <source>
        <dbReference type="Pfam" id="PF13649"/>
    </source>
</evidence>
<keyword evidence="1" id="KW-0808">Transferase</keyword>
<reference evidence="3 4" key="1">
    <citation type="submission" date="2017-01" db="EMBL/GenBank/DDBJ databases">
        <title>Genome analysis of Paenibacillus selenitrireducens ES3-24.</title>
        <authorList>
            <person name="Xu D."/>
            <person name="Yao R."/>
            <person name="Zheng S."/>
        </authorList>
    </citation>
    <scope>NUCLEOTIDE SEQUENCE [LARGE SCALE GENOMIC DNA]</scope>
    <source>
        <strain evidence="3 4">ES3-24</strain>
    </source>
</reference>
<protein>
    <recommendedName>
        <fullName evidence="2">Methyltransferase domain-containing protein</fullName>
    </recommendedName>
</protein>
<dbReference type="InterPro" id="IPR029063">
    <property type="entry name" value="SAM-dependent_MTases_sf"/>
</dbReference>
<evidence type="ECO:0000313" key="4">
    <source>
        <dbReference type="Proteomes" id="UP000190188"/>
    </source>
</evidence>
<accession>A0A1T2X6Y6</accession>
<keyword evidence="4" id="KW-1185">Reference proteome</keyword>